<evidence type="ECO:0000259" key="1">
    <source>
        <dbReference type="Pfam" id="PF04187"/>
    </source>
</evidence>
<reference evidence="2" key="1">
    <citation type="submission" date="2022-11" db="EMBL/GenBank/DDBJ databases">
        <authorList>
            <person name="Graham C."/>
            <person name="Newman J.D."/>
        </authorList>
    </citation>
    <scope>NUCLEOTIDE SEQUENCE</scope>
    <source>
        <strain evidence="2">DSM 19486</strain>
    </source>
</reference>
<evidence type="ECO:0000313" key="3">
    <source>
        <dbReference type="Proteomes" id="UP001142592"/>
    </source>
</evidence>
<name>A0A9X3DEZ5_9SPHI</name>
<protein>
    <submittedName>
        <fullName evidence="2">ChaN family lipoprotein</fullName>
    </submittedName>
</protein>
<comment type="caution">
    <text evidence="2">The sequence shown here is derived from an EMBL/GenBank/DDBJ whole genome shotgun (WGS) entry which is preliminary data.</text>
</comment>
<proteinExistence type="predicted"/>
<dbReference type="SUPFAM" id="SSF159501">
    <property type="entry name" value="EreA/ChaN-like"/>
    <property type="match status" value="1"/>
</dbReference>
<sequence>MMSISEKAVSCMISSVKLFSYFEGMKYLLLILFTIISIPLFSQEAALSYKVYDTKKQKNIAIDDIIKDMKNNDVLFFGEEHNDSIGHMLEATIFKKLNEAYPGKITLSLEMFHTDIQPVVDEYLAGLISEKNFVKEGRAWSNYKDYQPLIEYAKTNKLPVIAANAATRYSNAVTKSGLDILKNFPKSSLEILPPIPVDTATGRYLEKFADLLGGHNMGSMKIYQTQNFWDATMAWSIAKSFKTTNSSKVLHLNGRFHSDEKLGTLAKLQKYSPKLNILNISSFSSEDFESPDWGKYKSLGDYIIITDPSIKRSF</sequence>
<dbReference type="InterPro" id="IPR007314">
    <property type="entry name" value="Cofac_haem-bd_dom"/>
</dbReference>
<keyword evidence="2" id="KW-0449">Lipoprotein</keyword>
<dbReference type="Pfam" id="PF04187">
    <property type="entry name" value="Cofac_haem_bdg"/>
    <property type="match status" value="1"/>
</dbReference>
<dbReference type="RefSeq" id="WP_266270415.1">
    <property type="nucleotide sequence ID" value="NZ_JAPJUH010000005.1"/>
</dbReference>
<dbReference type="Proteomes" id="UP001142592">
    <property type="component" value="Unassembled WGS sequence"/>
</dbReference>
<organism evidence="2 3">
    <name type="scientific">Pedobacter agri</name>
    <dbReference type="NCBI Taxonomy" id="454586"/>
    <lineage>
        <taxon>Bacteria</taxon>
        <taxon>Pseudomonadati</taxon>
        <taxon>Bacteroidota</taxon>
        <taxon>Sphingobacteriia</taxon>
        <taxon>Sphingobacteriales</taxon>
        <taxon>Sphingobacteriaceae</taxon>
        <taxon>Pedobacter</taxon>
    </lineage>
</organism>
<feature type="domain" description="Haem-binding uptake Tiki superfamily ChaN" evidence="1">
    <location>
        <begin position="66"/>
        <end position="268"/>
    </location>
</feature>
<dbReference type="EMBL" id="JAPJUH010000005">
    <property type="protein sequence ID" value="MCX3266432.1"/>
    <property type="molecule type" value="Genomic_DNA"/>
</dbReference>
<accession>A0A9X3DEZ5</accession>
<dbReference type="AlphaFoldDB" id="A0A9X3DEZ5"/>
<dbReference type="CDD" id="cd14727">
    <property type="entry name" value="ChanN-like"/>
    <property type="match status" value="1"/>
</dbReference>
<keyword evidence="3" id="KW-1185">Reference proteome</keyword>
<evidence type="ECO:0000313" key="2">
    <source>
        <dbReference type="EMBL" id="MCX3266432.1"/>
    </source>
</evidence>
<dbReference type="Gene3D" id="3.40.50.11550">
    <property type="match status" value="1"/>
</dbReference>
<gene>
    <name evidence="2" type="ORF">OQZ29_16850</name>
</gene>